<reference evidence="1 2" key="1">
    <citation type="journal article" date="2019" name="Sci. Rep.">
        <title>Orb-weaving spider Araneus ventricosus genome elucidates the spidroin gene catalogue.</title>
        <authorList>
            <person name="Kono N."/>
            <person name="Nakamura H."/>
            <person name="Ohtoshi R."/>
            <person name="Moran D.A.P."/>
            <person name="Shinohara A."/>
            <person name="Yoshida Y."/>
            <person name="Fujiwara M."/>
            <person name="Mori M."/>
            <person name="Tomita M."/>
            <person name="Arakawa K."/>
        </authorList>
    </citation>
    <scope>NUCLEOTIDE SEQUENCE [LARGE SCALE GENOMIC DNA]</scope>
</reference>
<evidence type="ECO:0000313" key="2">
    <source>
        <dbReference type="Proteomes" id="UP000499080"/>
    </source>
</evidence>
<protein>
    <submittedName>
        <fullName evidence="1">Uncharacterized protein</fullName>
    </submittedName>
</protein>
<dbReference type="AlphaFoldDB" id="A0A4Y2B1M2"/>
<proteinExistence type="predicted"/>
<keyword evidence="2" id="KW-1185">Reference proteome</keyword>
<dbReference type="Proteomes" id="UP000499080">
    <property type="component" value="Unassembled WGS sequence"/>
</dbReference>
<accession>A0A4Y2B1M2</accession>
<organism evidence="1 2">
    <name type="scientific">Araneus ventricosus</name>
    <name type="common">Orbweaver spider</name>
    <name type="synonym">Epeira ventricosa</name>
    <dbReference type="NCBI Taxonomy" id="182803"/>
    <lineage>
        <taxon>Eukaryota</taxon>
        <taxon>Metazoa</taxon>
        <taxon>Ecdysozoa</taxon>
        <taxon>Arthropoda</taxon>
        <taxon>Chelicerata</taxon>
        <taxon>Arachnida</taxon>
        <taxon>Araneae</taxon>
        <taxon>Araneomorphae</taxon>
        <taxon>Entelegynae</taxon>
        <taxon>Araneoidea</taxon>
        <taxon>Araneidae</taxon>
        <taxon>Araneus</taxon>
    </lineage>
</organism>
<comment type="caution">
    <text evidence="1">The sequence shown here is derived from an EMBL/GenBank/DDBJ whole genome shotgun (WGS) entry which is preliminary data.</text>
</comment>
<name>A0A4Y2B1M2_ARAVE</name>
<evidence type="ECO:0000313" key="1">
    <source>
        <dbReference type="EMBL" id="GBL85983.1"/>
    </source>
</evidence>
<sequence length="106" mass="11531">MCTSFDAIHSLQVTPNPVFSDFLGEPRTASSPTHKPTFDDVDLCPGSQNGVVNIGTGRISNFSLQTFPNLDGFSLTVYQNTNPSNCTLNQNADSLSSWIGMDRLFI</sequence>
<gene>
    <name evidence="1" type="ORF">AVEN_89048_1</name>
</gene>
<dbReference type="EMBL" id="BGPR01000046">
    <property type="protein sequence ID" value="GBL85983.1"/>
    <property type="molecule type" value="Genomic_DNA"/>
</dbReference>